<dbReference type="Ensembl" id="ENSNFUT00015022366.1">
    <property type="protein sequence ID" value="ENSNFUP00015021365.1"/>
    <property type="gene ID" value="ENSNFUG00015010368.1"/>
</dbReference>
<dbReference type="FunFam" id="2.130.10.10:FF:001316">
    <property type="entry name" value="Semaphorin 7A"/>
    <property type="match status" value="1"/>
</dbReference>
<evidence type="ECO:0000313" key="4">
    <source>
        <dbReference type="Ensembl" id="ENSNFUP00015021365.1"/>
    </source>
</evidence>
<dbReference type="GeneTree" id="ENSGT00940000158358"/>
<dbReference type="PANTHER" id="PTHR11036">
    <property type="entry name" value="SEMAPHORIN"/>
    <property type="match status" value="1"/>
</dbReference>
<evidence type="ECO:0000256" key="1">
    <source>
        <dbReference type="ARBA" id="ARBA00023180"/>
    </source>
</evidence>
<dbReference type="GO" id="GO:0030335">
    <property type="term" value="P:positive regulation of cell migration"/>
    <property type="evidence" value="ECO:0007669"/>
    <property type="project" value="TreeGrafter"/>
</dbReference>
<dbReference type="InterPro" id="IPR036352">
    <property type="entry name" value="Semap_dom_sf"/>
</dbReference>
<name>A0A8C6LMV5_NOTFU</name>
<dbReference type="PROSITE" id="PS51004">
    <property type="entry name" value="SEMA"/>
    <property type="match status" value="1"/>
</dbReference>
<dbReference type="GO" id="GO:0005178">
    <property type="term" value="F:integrin binding"/>
    <property type="evidence" value="ECO:0007669"/>
    <property type="project" value="TreeGrafter"/>
</dbReference>
<evidence type="ECO:0000256" key="2">
    <source>
        <dbReference type="PROSITE-ProRule" id="PRU00352"/>
    </source>
</evidence>
<reference evidence="4" key="1">
    <citation type="submission" date="2014-08" db="EMBL/GenBank/DDBJ databases">
        <authorList>
            <person name="Senf B."/>
            <person name="Petzold A."/>
            <person name="Downie B.R."/>
            <person name="Koch P."/>
            <person name="Platzer M."/>
        </authorList>
    </citation>
    <scope>NUCLEOTIDE SEQUENCE [LARGE SCALE GENOMIC DNA]</scope>
    <source>
        <strain evidence="4">GRZ</strain>
    </source>
</reference>
<dbReference type="InterPro" id="IPR001627">
    <property type="entry name" value="Semap_dom"/>
</dbReference>
<dbReference type="GO" id="GO:0030215">
    <property type="term" value="F:semaphorin receptor binding"/>
    <property type="evidence" value="ECO:0007669"/>
    <property type="project" value="InterPro"/>
</dbReference>
<dbReference type="GO" id="GO:0050727">
    <property type="term" value="P:regulation of inflammatory response"/>
    <property type="evidence" value="ECO:0007669"/>
    <property type="project" value="TreeGrafter"/>
</dbReference>
<reference evidence="4" key="3">
    <citation type="submission" date="2025-09" db="UniProtKB">
        <authorList>
            <consortium name="Ensembl"/>
        </authorList>
    </citation>
    <scope>IDENTIFICATION</scope>
</reference>
<keyword evidence="5" id="KW-1185">Reference proteome</keyword>
<evidence type="ECO:0000259" key="3">
    <source>
        <dbReference type="PROSITE" id="PS51004"/>
    </source>
</evidence>
<comment type="caution">
    <text evidence="2">Lacks conserved residue(s) required for the propagation of feature annotation.</text>
</comment>
<feature type="domain" description="Sema" evidence="3">
    <location>
        <begin position="1"/>
        <end position="377"/>
    </location>
</feature>
<evidence type="ECO:0000313" key="5">
    <source>
        <dbReference type="Proteomes" id="UP000694548"/>
    </source>
</evidence>
<organism evidence="4 5">
    <name type="scientific">Nothobranchius furzeri</name>
    <name type="common">Turquoise killifish</name>
    <dbReference type="NCBI Taxonomy" id="105023"/>
    <lineage>
        <taxon>Eukaryota</taxon>
        <taxon>Metazoa</taxon>
        <taxon>Chordata</taxon>
        <taxon>Craniata</taxon>
        <taxon>Vertebrata</taxon>
        <taxon>Euteleostomi</taxon>
        <taxon>Actinopterygii</taxon>
        <taxon>Neopterygii</taxon>
        <taxon>Teleostei</taxon>
        <taxon>Neoteleostei</taxon>
        <taxon>Acanthomorphata</taxon>
        <taxon>Ovalentaria</taxon>
        <taxon>Atherinomorphae</taxon>
        <taxon>Cyprinodontiformes</taxon>
        <taxon>Nothobranchiidae</taxon>
        <taxon>Nothobranchius</taxon>
    </lineage>
</organism>
<dbReference type="PANTHER" id="PTHR11036:SF80">
    <property type="entry name" value="SEMAPHORIN-7A"/>
    <property type="match status" value="1"/>
</dbReference>
<protein>
    <submittedName>
        <fullName evidence="4">Semaphorin 7A (JohnMiltonHagen blood group)</fullName>
    </submittedName>
</protein>
<dbReference type="InterPro" id="IPR015943">
    <property type="entry name" value="WD40/YVTN_repeat-like_dom_sf"/>
</dbReference>
<dbReference type="GO" id="GO:0001755">
    <property type="term" value="P:neural crest cell migration"/>
    <property type="evidence" value="ECO:0007669"/>
    <property type="project" value="TreeGrafter"/>
</dbReference>
<dbReference type="GO" id="GO:0007411">
    <property type="term" value="P:axon guidance"/>
    <property type="evidence" value="ECO:0007669"/>
    <property type="project" value="TreeGrafter"/>
</dbReference>
<dbReference type="GO" id="GO:0007229">
    <property type="term" value="P:integrin-mediated signaling pathway"/>
    <property type="evidence" value="ECO:0007669"/>
    <property type="project" value="TreeGrafter"/>
</dbReference>
<reference evidence="4" key="2">
    <citation type="submission" date="2025-08" db="UniProtKB">
        <authorList>
            <consortium name="Ensembl"/>
        </authorList>
    </citation>
    <scope>IDENTIFICATION</scope>
</reference>
<dbReference type="Gene3D" id="2.130.10.10">
    <property type="entry name" value="YVTN repeat-like/Quinoprotein amine dehydrogenase"/>
    <property type="match status" value="1"/>
</dbReference>
<dbReference type="Proteomes" id="UP000694548">
    <property type="component" value="Chromosome sgr13"/>
</dbReference>
<accession>A0A8C6LMV5</accession>
<proteinExistence type="predicted"/>
<dbReference type="GO" id="GO:0071526">
    <property type="term" value="P:semaphorin-plexin signaling pathway"/>
    <property type="evidence" value="ECO:0007669"/>
    <property type="project" value="TreeGrafter"/>
</dbReference>
<sequence>VYDAYQNHSVFSYQEDSDELYVGGTDFVLKLDVNEFHILEVSPELRFGTCCCGSCTNEITVIEKFQDSVFVCGTNGLNPKCWELFPSVSNQSYEIVESYEGTGISPFVYTQNSLSLAVDGDLYAAAPLDVEGSSLQFRRKAGSRTNVWMYDSWVSEPTFISASWVKREDDPDNEKIYIFFREKNSDHSPEADPWISRVARVCKVDEGGSKRFFQNTWTSFLKARLVCGFPDESLYFNRLQDIFVMHAEDWRDTKVYALFSSSWNSSAVCVYSIETIETVFENSSFKGYNKEVPHPRPGTCVPNSKSLSWETVNVVKDYPEMTDWVHSVHYQAPFYTSNHNYTKIAVDRVQAADQHMYNVLLLATGKSRLQEIPQLTG</sequence>
<dbReference type="Pfam" id="PF01403">
    <property type="entry name" value="Sema"/>
    <property type="match status" value="1"/>
</dbReference>
<dbReference type="GO" id="GO:0045499">
    <property type="term" value="F:chemorepellent activity"/>
    <property type="evidence" value="ECO:0007669"/>
    <property type="project" value="TreeGrafter"/>
</dbReference>
<keyword evidence="1" id="KW-0325">Glycoprotein</keyword>
<dbReference type="GO" id="GO:0009897">
    <property type="term" value="C:external side of plasma membrane"/>
    <property type="evidence" value="ECO:0007669"/>
    <property type="project" value="TreeGrafter"/>
</dbReference>
<dbReference type="AlphaFoldDB" id="A0A8C6LMV5"/>
<dbReference type="SUPFAM" id="SSF101912">
    <property type="entry name" value="Sema domain"/>
    <property type="match status" value="1"/>
</dbReference>
<dbReference type="SMART" id="SM00630">
    <property type="entry name" value="Sema"/>
    <property type="match status" value="1"/>
</dbReference>
<dbReference type="InterPro" id="IPR027231">
    <property type="entry name" value="Semaphorin"/>
</dbReference>